<evidence type="ECO:0000256" key="1">
    <source>
        <dbReference type="SAM" id="MobiDB-lite"/>
    </source>
</evidence>
<name>A0A7J8CIA1_ROUAE</name>
<dbReference type="Proteomes" id="UP000593571">
    <property type="component" value="Unassembled WGS sequence"/>
</dbReference>
<keyword evidence="3" id="KW-1185">Reference proteome</keyword>
<gene>
    <name evidence="2" type="ORF">HJG63_009079</name>
</gene>
<protein>
    <submittedName>
        <fullName evidence="2">Uncharacterized protein</fullName>
    </submittedName>
</protein>
<comment type="caution">
    <text evidence="2">The sequence shown here is derived from an EMBL/GenBank/DDBJ whole genome shotgun (WGS) entry which is preliminary data.</text>
</comment>
<proteinExistence type="predicted"/>
<feature type="region of interest" description="Disordered" evidence="1">
    <location>
        <begin position="1"/>
        <end position="37"/>
    </location>
</feature>
<sequence length="179" mass="19000">MGTRGFCSPQSHTPPLGGHEGCQPRARTQPFSKEKVKKLKKKERKKLIYTKSPIRPGWVEGALLGASTGHQSMPASCLAAPPPSVWNCSCPTSPPQVGTTPPSRPGRAGVVSTPRPLLVPLWILHDVNHGFELCSCPLPESPTLPSPCLPRPQRHLAPVGQAGPCPAPAGMRSTDSAMD</sequence>
<reference evidence="2 3" key="1">
    <citation type="journal article" date="2020" name="Nature">
        <title>Six reference-quality genomes reveal evolution of bat adaptations.</title>
        <authorList>
            <person name="Jebb D."/>
            <person name="Huang Z."/>
            <person name="Pippel M."/>
            <person name="Hughes G.M."/>
            <person name="Lavrichenko K."/>
            <person name="Devanna P."/>
            <person name="Winkler S."/>
            <person name="Jermiin L.S."/>
            <person name="Skirmuntt E.C."/>
            <person name="Katzourakis A."/>
            <person name="Burkitt-Gray L."/>
            <person name="Ray D.A."/>
            <person name="Sullivan K.A.M."/>
            <person name="Roscito J.G."/>
            <person name="Kirilenko B.M."/>
            <person name="Davalos L.M."/>
            <person name="Corthals A.P."/>
            <person name="Power M.L."/>
            <person name="Jones G."/>
            <person name="Ransome R.D."/>
            <person name="Dechmann D.K.N."/>
            <person name="Locatelli A.G."/>
            <person name="Puechmaille S.J."/>
            <person name="Fedrigo O."/>
            <person name="Jarvis E.D."/>
            <person name="Hiller M."/>
            <person name="Vernes S.C."/>
            <person name="Myers E.W."/>
            <person name="Teeling E.C."/>
        </authorList>
    </citation>
    <scope>NUCLEOTIDE SEQUENCE [LARGE SCALE GENOMIC DNA]</scope>
    <source>
        <strain evidence="2">MRouAeg1</strain>
        <tissue evidence="2">Muscle</tissue>
    </source>
</reference>
<evidence type="ECO:0000313" key="3">
    <source>
        <dbReference type="Proteomes" id="UP000593571"/>
    </source>
</evidence>
<evidence type="ECO:0000313" key="2">
    <source>
        <dbReference type="EMBL" id="KAF6410568.1"/>
    </source>
</evidence>
<organism evidence="2 3">
    <name type="scientific">Rousettus aegyptiacus</name>
    <name type="common">Egyptian fruit bat</name>
    <name type="synonym">Pteropus aegyptiacus</name>
    <dbReference type="NCBI Taxonomy" id="9407"/>
    <lineage>
        <taxon>Eukaryota</taxon>
        <taxon>Metazoa</taxon>
        <taxon>Chordata</taxon>
        <taxon>Craniata</taxon>
        <taxon>Vertebrata</taxon>
        <taxon>Euteleostomi</taxon>
        <taxon>Mammalia</taxon>
        <taxon>Eutheria</taxon>
        <taxon>Laurasiatheria</taxon>
        <taxon>Chiroptera</taxon>
        <taxon>Yinpterochiroptera</taxon>
        <taxon>Pteropodoidea</taxon>
        <taxon>Pteropodidae</taxon>
        <taxon>Rousettinae</taxon>
        <taxon>Rousettus</taxon>
    </lineage>
</organism>
<dbReference type="EMBL" id="JACASE010000014">
    <property type="protein sequence ID" value="KAF6410568.1"/>
    <property type="molecule type" value="Genomic_DNA"/>
</dbReference>
<dbReference type="AlphaFoldDB" id="A0A7J8CIA1"/>
<accession>A0A7J8CIA1</accession>
<feature type="region of interest" description="Disordered" evidence="1">
    <location>
        <begin position="155"/>
        <end position="179"/>
    </location>
</feature>